<name>A0A0F8Z698_9ZZZZ</name>
<accession>A0A0F8Z698</accession>
<proteinExistence type="predicted"/>
<gene>
    <name evidence="1" type="ORF">LCGC14_2812560</name>
</gene>
<dbReference type="EMBL" id="LAZR01053083">
    <property type="protein sequence ID" value="KKK81525.1"/>
    <property type="molecule type" value="Genomic_DNA"/>
</dbReference>
<evidence type="ECO:0000313" key="1">
    <source>
        <dbReference type="EMBL" id="KKK81525.1"/>
    </source>
</evidence>
<feature type="non-terminal residue" evidence="1">
    <location>
        <position position="1"/>
    </location>
</feature>
<organism evidence="1">
    <name type="scientific">marine sediment metagenome</name>
    <dbReference type="NCBI Taxonomy" id="412755"/>
    <lineage>
        <taxon>unclassified sequences</taxon>
        <taxon>metagenomes</taxon>
        <taxon>ecological metagenomes</taxon>
    </lineage>
</organism>
<comment type="caution">
    <text evidence="1">The sequence shown here is derived from an EMBL/GenBank/DDBJ whole genome shotgun (WGS) entry which is preliminary data.</text>
</comment>
<protein>
    <submittedName>
        <fullName evidence="1">Uncharacterized protein</fullName>
    </submittedName>
</protein>
<dbReference type="AlphaFoldDB" id="A0A0F8Z698"/>
<reference evidence="1" key="1">
    <citation type="journal article" date="2015" name="Nature">
        <title>Complex archaea that bridge the gap between prokaryotes and eukaryotes.</title>
        <authorList>
            <person name="Spang A."/>
            <person name="Saw J.H."/>
            <person name="Jorgensen S.L."/>
            <person name="Zaremba-Niedzwiedzka K."/>
            <person name="Martijn J."/>
            <person name="Lind A.E."/>
            <person name="van Eijk R."/>
            <person name="Schleper C."/>
            <person name="Guy L."/>
            <person name="Ettema T.J."/>
        </authorList>
    </citation>
    <scope>NUCLEOTIDE SEQUENCE</scope>
</reference>
<sequence length="127" mass="14033">IVRLYTPVNKNGIHGHNALSWALEWLANKFYLAVVPLSISSDVTPTISSVTTATAAWTPLATGLTNLVKWRLSELNGNPFHYAYVAAPGNNFNVGFGWVSYETAPTTIYIKRPGSSNITIKFEKWSF</sequence>